<keyword evidence="7" id="KW-1185">Reference proteome</keyword>
<keyword evidence="3 6" id="KW-0067">ATP-binding</keyword>
<dbReference type="Gene3D" id="3.40.50.300">
    <property type="entry name" value="P-loop containing nucleotide triphosphate hydrolases"/>
    <property type="match status" value="1"/>
</dbReference>
<dbReference type="SMART" id="SM00382">
    <property type="entry name" value="AAA"/>
    <property type="match status" value="1"/>
</dbReference>
<reference evidence="7" key="1">
    <citation type="journal article" date="2008" name="J. Bacteriol.">
        <title>Genome sequence of the fish pathogen Renibacterium salmoninarum suggests reductive evolution away from an environmental Arthrobacter ancestor.</title>
        <authorList>
            <person name="Wiens G.D."/>
            <person name="Rockey D.D."/>
            <person name="Wu Z."/>
            <person name="Chang J."/>
            <person name="Levy R."/>
            <person name="Crane S."/>
            <person name="Chen D.S."/>
            <person name="Capri G.R."/>
            <person name="Burnett J.R."/>
            <person name="Sudheesh P.S."/>
            <person name="Schipma M.J."/>
            <person name="Burd H."/>
            <person name="Bhattacharyya A."/>
            <person name="Rhodes L.D."/>
            <person name="Kaul R."/>
            <person name="Strom M.S."/>
        </authorList>
    </citation>
    <scope>NUCLEOTIDE SEQUENCE [LARGE SCALE GENOMIC DNA]</scope>
    <source>
        <strain evidence="7">ATCC 33209 / DSM 20767 / JCM 11484 / NBRC 15589 / NCIMB 2235</strain>
    </source>
</reference>
<dbReference type="PANTHER" id="PTHR42794:SF1">
    <property type="entry name" value="HEMIN IMPORT ATP-BINDING PROTEIN HMUV"/>
    <property type="match status" value="1"/>
</dbReference>
<dbReference type="CDD" id="cd03214">
    <property type="entry name" value="ABC_Iron-Siderophores_B12_Hemin"/>
    <property type="match status" value="1"/>
</dbReference>
<evidence type="ECO:0000259" key="5">
    <source>
        <dbReference type="PROSITE" id="PS50893"/>
    </source>
</evidence>
<dbReference type="GO" id="GO:0005524">
    <property type="term" value="F:ATP binding"/>
    <property type="evidence" value="ECO:0007669"/>
    <property type="project" value="UniProtKB-KW"/>
</dbReference>
<sequence>MVMTAAALSAHNISLAWTGRKILDDVTLTVECGEVLALIGPNGAGKSTLLGVLAGDISADSGQVTISGKPIKTFNQLALARERAVLLQDNAVSFAFRAADVIAMGRTPWSRAPQREADEAAIAAAIQATDVTHLLDRPYTQLSGGERARVSLARVLAQQTQIVFLDEPTAALDLRHQEEVMALARKLAAAGRAVVVVLHDLSLAGAFANRIALLDQGRLIHCGTPAEVLQPAQITAVYGLDVEVIEHHGSLVVLPVR</sequence>
<dbReference type="InterPro" id="IPR003593">
    <property type="entry name" value="AAA+_ATPase"/>
</dbReference>
<dbReference type="PROSITE" id="PS00211">
    <property type="entry name" value="ABC_TRANSPORTER_1"/>
    <property type="match status" value="1"/>
</dbReference>
<gene>
    <name evidence="6" type="primary">hmuV</name>
    <name evidence="6" type="ordered locus">RSal33209_2550</name>
</gene>
<keyword evidence="1" id="KW-0813">Transport</keyword>
<dbReference type="EMBL" id="CP000910">
    <property type="protein sequence ID" value="ABY24276.1"/>
    <property type="molecule type" value="Genomic_DNA"/>
</dbReference>
<dbReference type="Pfam" id="PF00005">
    <property type="entry name" value="ABC_tran"/>
    <property type="match status" value="1"/>
</dbReference>
<protein>
    <submittedName>
        <fullName evidence="6">Hemin transport system ATP-binding protein</fullName>
    </submittedName>
</protein>
<accession>A9WRJ4</accession>
<name>A9WRJ4_RENSM</name>
<dbReference type="FunFam" id="3.40.50.300:FF:000134">
    <property type="entry name" value="Iron-enterobactin ABC transporter ATP-binding protein"/>
    <property type="match status" value="1"/>
</dbReference>
<evidence type="ECO:0000256" key="4">
    <source>
        <dbReference type="ARBA" id="ARBA00022967"/>
    </source>
</evidence>
<dbReference type="InterPro" id="IPR003439">
    <property type="entry name" value="ABC_transporter-like_ATP-bd"/>
</dbReference>
<dbReference type="InterPro" id="IPR027417">
    <property type="entry name" value="P-loop_NTPase"/>
</dbReference>
<dbReference type="KEGG" id="rsa:RSal33209_2550"/>
<evidence type="ECO:0000256" key="2">
    <source>
        <dbReference type="ARBA" id="ARBA00022741"/>
    </source>
</evidence>
<keyword evidence="2" id="KW-0547">Nucleotide-binding</keyword>
<dbReference type="SUPFAM" id="SSF52540">
    <property type="entry name" value="P-loop containing nucleoside triphosphate hydrolases"/>
    <property type="match status" value="1"/>
</dbReference>
<dbReference type="PANTHER" id="PTHR42794">
    <property type="entry name" value="HEMIN IMPORT ATP-BINDING PROTEIN HMUV"/>
    <property type="match status" value="1"/>
</dbReference>
<organism evidence="6 7">
    <name type="scientific">Renibacterium salmoninarum (strain ATCC 33209 / DSM 20767 / JCM 11484 / NBRC 15589 / NCIMB 2235)</name>
    <dbReference type="NCBI Taxonomy" id="288705"/>
    <lineage>
        <taxon>Bacteria</taxon>
        <taxon>Bacillati</taxon>
        <taxon>Actinomycetota</taxon>
        <taxon>Actinomycetes</taxon>
        <taxon>Micrococcales</taxon>
        <taxon>Micrococcaceae</taxon>
        <taxon>Renibacterium</taxon>
    </lineage>
</organism>
<feature type="domain" description="ABC transporter" evidence="5">
    <location>
        <begin position="8"/>
        <end position="241"/>
    </location>
</feature>
<dbReference type="STRING" id="288705.RSal33209_2550"/>
<evidence type="ECO:0000313" key="6">
    <source>
        <dbReference type="EMBL" id="ABY24276.1"/>
    </source>
</evidence>
<dbReference type="AlphaFoldDB" id="A9WRJ4"/>
<evidence type="ECO:0000256" key="3">
    <source>
        <dbReference type="ARBA" id="ARBA00022840"/>
    </source>
</evidence>
<proteinExistence type="predicted"/>
<dbReference type="NCBIfam" id="NF010068">
    <property type="entry name" value="PRK13548.1"/>
    <property type="match status" value="1"/>
</dbReference>
<dbReference type="GO" id="GO:0016887">
    <property type="term" value="F:ATP hydrolysis activity"/>
    <property type="evidence" value="ECO:0007669"/>
    <property type="project" value="InterPro"/>
</dbReference>
<keyword evidence="4" id="KW-1278">Translocase</keyword>
<dbReference type="eggNOG" id="COG4559">
    <property type="taxonomic scope" value="Bacteria"/>
</dbReference>
<dbReference type="Proteomes" id="UP000002007">
    <property type="component" value="Chromosome"/>
</dbReference>
<dbReference type="InterPro" id="IPR017871">
    <property type="entry name" value="ABC_transporter-like_CS"/>
</dbReference>
<dbReference type="HOGENOM" id="CLU_000604_1_11_11"/>
<evidence type="ECO:0000256" key="1">
    <source>
        <dbReference type="ARBA" id="ARBA00022448"/>
    </source>
</evidence>
<dbReference type="PROSITE" id="PS50893">
    <property type="entry name" value="ABC_TRANSPORTER_2"/>
    <property type="match status" value="1"/>
</dbReference>
<evidence type="ECO:0000313" key="7">
    <source>
        <dbReference type="Proteomes" id="UP000002007"/>
    </source>
</evidence>